<reference evidence="1" key="1">
    <citation type="submission" date="2021-02" db="EMBL/GenBank/DDBJ databases">
        <authorList>
            <person name="Nowell W R."/>
        </authorList>
    </citation>
    <scope>NUCLEOTIDE SEQUENCE</scope>
</reference>
<evidence type="ECO:0000313" key="2">
    <source>
        <dbReference type="EMBL" id="CAF3898370.1"/>
    </source>
</evidence>
<dbReference type="EMBL" id="CAJNRG010015335">
    <property type="protein sequence ID" value="CAF2165285.1"/>
    <property type="molecule type" value="Genomic_DNA"/>
</dbReference>
<sequence length="226" mass="26255">MGIPKSFLNWIEAWLVNRRAYIEIKGEKSRWFPIDRGGPQGSIFTPTLFITYHSDLTGFLNICSSFLFADDLAAVLGGRIGDKFTSQCINLEKRLKRFLDDLEFYSILTVQPINLTKTEALWSARAIGPPKFDIRCCNYWERYLAALSDSVDGELLIEQANLNQWRKAWLQKELSIKGLYRSKRYVQHRSVLEKCVQWCSSNRSSYSIIDYDIRDIDLLGEFPDNF</sequence>
<comment type="caution">
    <text evidence="1">The sequence shown here is derived from an EMBL/GenBank/DDBJ whole genome shotgun (WGS) entry which is preliminary data.</text>
</comment>
<name>A0A816YMU0_9BILA</name>
<accession>A0A816YMU0</accession>
<organism evidence="1 4">
    <name type="scientific">Rotaria magnacalcarata</name>
    <dbReference type="NCBI Taxonomy" id="392030"/>
    <lineage>
        <taxon>Eukaryota</taxon>
        <taxon>Metazoa</taxon>
        <taxon>Spiralia</taxon>
        <taxon>Gnathifera</taxon>
        <taxon>Rotifera</taxon>
        <taxon>Eurotatoria</taxon>
        <taxon>Bdelloidea</taxon>
        <taxon>Philodinida</taxon>
        <taxon>Philodinidae</taxon>
        <taxon>Rotaria</taxon>
    </lineage>
</organism>
<evidence type="ECO:0008006" key="5">
    <source>
        <dbReference type="Google" id="ProtNLM"/>
    </source>
</evidence>
<dbReference type="Proteomes" id="UP000676336">
    <property type="component" value="Unassembled WGS sequence"/>
</dbReference>
<evidence type="ECO:0000313" key="4">
    <source>
        <dbReference type="Proteomes" id="UP000663887"/>
    </source>
</evidence>
<gene>
    <name evidence="3" type="ORF">SMN809_LOCUS10369</name>
    <name evidence="2" type="ORF">UXM345_LOCUS10394</name>
    <name evidence="1" type="ORF">XDN619_LOCUS30860</name>
</gene>
<evidence type="ECO:0000313" key="3">
    <source>
        <dbReference type="EMBL" id="CAF3971876.1"/>
    </source>
</evidence>
<evidence type="ECO:0000313" key="1">
    <source>
        <dbReference type="EMBL" id="CAF2165285.1"/>
    </source>
</evidence>
<protein>
    <recommendedName>
        <fullName evidence="5">Reverse transcriptase domain-containing protein</fullName>
    </recommendedName>
</protein>
<dbReference type="EMBL" id="CAJOBI010003525">
    <property type="protein sequence ID" value="CAF3971876.1"/>
    <property type="molecule type" value="Genomic_DNA"/>
</dbReference>
<dbReference type="Proteomes" id="UP000663842">
    <property type="component" value="Unassembled WGS sequence"/>
</dbReference>
<dbReference type="AlphaFoldDB" id="A0A816YMU0"/>
<proteinExistence type="predicted"/>
<dbReference type="Proteomes" id="UP000663887">
    <property type="component" value="Unassembled WGS sequence"/>
</dbReference>
<dbReference type="EMBL" id="CAJOBF010000992">
    <property type="protein sequence ID" value="CAF3898370.1"/>
    <property type="molecule type" value="Genomic_DNA"/>
</dbReference>